<name>A0A1E2S381_9HYPH</name>
<dbReference type="AlphaFoldDB" id="A0A1E2S381"/>
<comment type="similarity">
    <text evidence="1 4">Belongs to the thiolase-like superfamily. Thiolase family.</text>
</comment>
<dbReference type="InterPro" id="IPR020610">
    <property type="entry name" value="Thiolase_AS"/>
</dbReference>
<dbReference type="GO" id="GO:0003988">
    <property type="term" value="F:acetyl-CoA C-acyltransferase activity"/>
    <property type="evidence" value="ECO:0007669"/>
    <property type="project" value="UniProtKB-EC"/>
</dbReference>
<evidence type="ECO:0000259" key="6">
    <source>
        <dbReference type="Pfam" id="PF00108"/>
    </source>
</evidence>
<dbReference type="InterPro" id="IPR016039">
    <property type="entry name" value="Thiolase-like"/>
</dbReference>
<accession>A0A1E2S381</accession>
<dbReference type="Pfam" id="PF02803">
    <property type="entry name" value="Thiolase_C"/>
    <property type="match status" value="1"/>
</dbReference>
<dbReference type="Proteomes" id="UP000095087">
    <property type="component" value="Unassembled WGS sequence"/>
</dbReference>
<organism evidence="8 9">
    <name type="scientific">Methyloligella halotolerans</name>
    <dbReference type="NCBI Taxonomy" id="1177755"/>
    <lineage>
        <taxon>Bacteria</taxon>
        <taxon>Pseudomonadati</taxon>
        <taxon>Pseudomonadota</taxon>
        <taxon>Alphaproteobacteria</taxon>
        <taxon>Hyphomicrobiales</taxon>
        <taxon>Hyphomicrobiaceae</taxon>
        <taxon>Methyloligella</taxon>
    </lineage>
</organism>
<dbReference type="PANTHER" id="PTHR42689">
    <property type="entry name" value="ACETYL-COA ACYLTRANSFERASE FADA2 (3-KETOACYL-COA THIOLASE) (BETA-KETOTHIOLASE)-RELATED"/>
    <property type="match status" value="1"/>
</dbReference>
<dbReference type="EMBL" id="MASI01000001">
    <property type="protein sequence ID" value="ODA68860.1"/>
    <property type="molecule type" value="Genomic_DNA"/>
</dbReference>
<dbReference type="NCBIfam" id="NF006740">
    <property type="entry name" value="PRK09268.1"/>
    <property type="match status" value="1"/>
</dbReference>
<dbReference type="PROSITE" id="PS00099">
    <property type="entry name" value="THIOLASE_3"/>
    <property type="match status" value="1"/>
</dbReference>
<comment type="caution">
    <text evidence="8">The sequence shown here is derived from an EMBL/GenBank/DDBJ whole genome shotgun (WGS) entry which is preliminary data.</text>
</comment>
<dbReference type="PATRIC" id="fig|1177755.3.peg.694"/>
<dbReference type="CDD" id="cd00751">
    <property type="entry name" value="thiolase"/>
    <property type="match status" value="1"/>
</dbReference>
<dbReference type="RefSeq" id="WP_069094071.1">
    <property type="nucleotide sequence ID" value="NZ_MASI01000001.1"/>
</dbReference>
<dbReference type="EC" id="2.3.1.16" evidence="8"/>
<gene>
    <name evidence="8" type="ORF">A7A08_00694</name>
</gene>
<reference evidence="8 9" key="1">
    <citation type="submission" date="2016-07" db="EMBL/GenBank/DDBJ databases">
        <title>Draft genome sequence of Methyloligella halotolerans C2T (VKM B-2706T=CCUG 61687T=DSM 25045T), a halotolerant polyhydroxybutyrate accumulating methylotroph.</title>
        <authorList>
            <person name="Vasilenko O.V."/>
            <person name="Doronina N.V."/>
            <person name="Poroshina M.N."/>
            <person name="Tarlachkov S.V."/>
            <person name="Trotsenko Y.A."/>
        </authorList>
    </citation>
    <scope>NUCLEOTIDE SEQUENCE [LARGE SCALE GENOMIC DNA]</scope>
    <source>
        <strain evidence="8 9">VKM B-2706</strain>
    </source>
</reference>
<evidence type="ECO:0000313" key="8">
    <source>
        <dbReference type="EMBL" id="ODA68860.1"/>
    </source>
</evidence>
<protein>
    <submittedName>
        <fullName evidence="8">3-ketoacyl-CoA thiolase</fullName>
        <ecNumber evidence="8">2.3.1.16</ecNumber>
    </submittedName>
</protein>
<evidence type="ECO:0000256" key="3">
    <source>
        <dbReference type="ARBA" id="ARBA00023315"/>
    </source>
</evidence>
<dbReference type="InterPro" id="IPR050521">
    <property type="entry name" value="3-ketoacyl-CoA_Thiolase"/>
</dbReference>
<evidence type="ECO:0000259" key="7">
    <source>
        <dbReference type="Pfam" id="PF02803"/>
    </source>
</evidence>
<dbReference type="PANTHER" id="PTHR42689:SF1">
    <property type="entry name" value="ACETYL-COA ACYLTRANSFERASE FADA2 (3-KETOACYL-COA THIOLASE) (BETA-KETOTHIOLASE)-RELATED"/>
    <property type="match status" value="1"/>
</dbReference>
<feature type="domain" description="Thiolase N-terminal" evidence="6">
    <location>
        <begin position="13"/>
        <end position="280"/>
    </location>
</feature>
<dbReference type="InterPro" id="IPR002155">
    <property type="entry name" value="Thiolase"/>
</dbReference>
<dbReference type="STRING" id="1177755.A7A08_00694"/>
<dbReference type="SUPFAM" id="SSF53901">
    <property type="entry name" value="Thiolase-like"/>
    <property type="match status" value="2"/>
</dbReference>
<evidence type="ECO:0000313" key="9">
    <source>
        <dbReference type="Proteomes" id="UP000095087"/>
    </source>
</evidence>
<sequence length="475" mass="49630">MDQTNTQQGLRKVAVVGGSRIPFCRSHTAYAELTNLDMLGAALNGLVDRFALHGLHVGEVVGGAVVTHAKDWNLAREAVIGSALSPTTPAVTMMQACGTSLQAAMSLAGKIATGQIESGIAIGSDTTSDAPIVFHRKFAQRLIGLSRARSFGAKLGVFKGFSPAELTPQPPNTAEPRTGLTMGEHAELMAKRWGITREAQDLLAYESHKKAAAAYDEGFMDDLVVPCAGVFRDNNIRDDISLEKIAELKPVFDKAHGTITAANATPLTDGASTVLLASEEWAAEHDLPVLAYLSTARTTAIDFVAGEGLLMAPTVAVSELLESNGLALQDFDYYEIHEAFAAQVLATLAAWESEDYCRERLGRAAPLGAIDRAKLNVKGSSIAFGHPFAATGGRILPVLAKLLNEGGGQRGLISVCTAGGMGVAAIVEGVPADRSLQASQPGREAEPEMSGTEGLEPVSAPAESEGVDSTAGSPS</sequence>
<keyword evidence="3 4" id="KW-0012">Acyltransferase</keyword>
<dbReference type="OrthoDB" id="9764638at2"/>
<dbReference type="GO" id="GO:0005829">
    <property type="term" value="C:cytosol"/>
    <property type="evidence" value="ECO:0007669"/>
    <property type="project" value="TreeGrafter"/>
</dbReference>
<evidence type="ECO:0000256" key="2">
    <source>
        <dbReference type="ARBA" id="ARBA00022679"/>
    </source>
</evidence>
<evidence type="ECO:0000256" key="5">
    <source>
        <dbReference type="SAM" id="MobiDB-lite"/>
    </source>
</evidence>
<dbReference type="Gene3D" id="3.40.47.10">
    <property type="match status" value="1"/>
</dbReference>
<keyword evidence="2 4" id="KW-0808">Transferase</keyword>
<feature type="domain" description="Thiolase C-terminal" evidence="7">
    <location>
        <begin position="290"/>
        <end position="428"/>
    </location>
</feature>
<proteinExistence type="inferred from homology"/>
<feature type="region of interest" description="Disordered" evidence="5">
    <location>
        <begin position="433"/>
        <end position="475"/>
    </location>
</feature>
<dbReference type="Pfam" id="PF00108">
    <property type="entry name" value="Thiolase_N"/>
    <property type="match status" value="1"/>
</dbReference>
<dbReference type="InterPro" id="IPR020617">
    <property type="entry name" value="Thiolase_C"/>
</dbReference>
<evidence type="ECO:0000256" key="4">
    <source>
        <dbReference type="RuleBase" id="RU003557"/>
    </source>
</evidence>
<dbReference type="NCBIfam" id="TIGR01930">
    <property type="entry name" value="AcCoA-C-Actrans"/>
    <property type="match status" value="1"/>
</dbReference>
<keyword evidence="9" id="KW-1185">Reference proteome</keyword>
<dbReference type="InterPro" id="IPR020616">
    <property type="entry name" value="Thiolase_N"/>
</dbReference>
<evidence type="ECO:0000256" key="1">
    <source>
        <dbReference type="ARBA" id="ARBA00010982"/>
    </source>
</evidence>